<protein>
    <recommendedName>
        <fullName evidence="2">UPF0102 protein EAH69_12640</fullName>
    </recommendedName>
</protein>
<comment type="similarity">
    <text evidence="1 2">Belongs to the UPF0102 family.</text>
</comment>
<dbReference type="RefSeq" id="WP_121935576.1">
    <property type="nucleotide sequence ID" value="NZ_RDOJ01000022.1"/>
</dbReference>
<name>A0A3L9M1K5_9FLAO</name>
<dbReference type="InterPro" id="IPR011856">
    <property type="entry name" value="tRNA_endonuc-like_dom_sf"/>
</dbReference>
<evidence type="ECO:0000256" key="1">
    <source>
        <dbReference type="ARBA" id="ARBA00006738"/>
    </source>
</evidence>
<dbReference type="InterPro" id="IPR003509">
    <property type="entry name" value="UPF0102_YraN-like"/>
</dbReference>
<dbReference type="EMBL" id="RDOJ01000022">
    <property type="protein sequence ID" value="RLZ06778.1"/>
    <property type="molecule type" value="Genomic_DNA"/>
</dbReference>
<gene>
    <name evidence="3" type="ORF">EAH69_12640</name>
</gene>
<dbReference type="OrthoDB" id="9802516at2"/>
<proteinExistence type="inferred from homology"/>
<evidence type="ECO:0000313" key="4">
    <source>
        <dbReference type="Proteomes" id="UP000275348"/>
    </source>
</evidence>
<dbReference type="GO" id="GO:0003676">
    <property type="term" value="F:nucleic acid binding"/>
    <property type="evidence" value="ECO:0007669"/>
    <property type="project" value="InterPro"/>
</dbReference>
<comment type="caution">
    <text evidence="3">The sequence shown here is derived from an EMBL/GenBank/DDBJ whole genome shotgun (WGS) entry which is preliminary data.</text>
</comment>
<dbReference type="Gene3D" id="3.40.1350.10">
    <property type="match status" value="1"/>
</dbReference>
<dbReference type="AlphaFoldDB" id="A0A3L9M1K5"/>
<dbReference type="Proteomes" id="UP000275348">
    <property type="component" value="Unassembled WGS sequence"/>
</dbReference>
<dbReference type="SUPFAM" id="SSF52980">
    <property type="entry name" value="Restriction endonuclease-like"/>
    <property type="match status" value="1"/>
</dbReference>
<reference evidence="3 4" key="1">
    <citation type="submission" date="2018-10" db="EMBL/GenBank/DDBJ databases">
        <authorList>
            <person name="Chen X."/>
        </authorList>
    </citation>
    <scope>NUCLEOTIDE SEQUENCE [LARGE SCALE GENOMIC DNA]</scope>
    <source>
        <strain evidence="3 4">YIM 102668</strain>
    </source>
</reference>
<dbReference type="PANTHER" id="PTHR34039">
    <property type="entry name" value="UPF0102 PROTEIN YRAN"/>
    <property type="match status" value="1"/>
</dbReference>
<dbReference type="HAMAP" id="MF_00048">
    <property type="entry name" value="UPF0102"/>
    <property type="match status" value="1"/>
</dbReference>
<evidence type="ECO:0000256" key="2">
    <source>
        <dbReference type="HAMAP-Rule" id="MF_00048"/>
    </source>
</evidence>
<evidence type="ECO:0000313" key="3">
    <source>
        <dbReference type="EMBL" id="RLZ06778.1"/>
    </source>
</evidence>
<keyword evidence="4" id="KW-1185">Reference proteome</keyword>
<sequence length="121" mass="14125">MSKSFDFGREAENFAADYFEKNGYEILARNFIYQKAEIDLIIQKNQLIVIVEIKARAYNPLLSPEESVNKKKKKLLISAAHQFIMINNMNADVRFDILALEKKKAEWFINHIEEAFSPIEL</sequence>
<accession>A0A3L9M1K5</accession>
<dbReference type="InterPro" id="IPR011335">
    <property type="entry name" value="Restrct_endonuc-II-like"/>
</dbReference>
<dbReference type="PANTHER" id="PTHR34039:SF1">
    <property type="entry name" value="UPF0102 PROTEIN YRAN"/>
    <property type="match status" value="1"/>
</dbReference>
<organism evidence="3 4">
    <name type="scientific">Faecalibacter macacae</name>
    <dbReference type="NCBI Taxonomy" id="1859289"/>
    <lineage>
        <taxon>Bacteria</taxon>
        <taxon>Pseudomonadati</taxon>
        <taxon>Bacteroidota</taxon>
        <taxon>Flavobacteriia</taxon>
        <taxon>Flavobacteriales</taxon>
        <taxon>Weeksellaceae</taxon>
        <taxon>Faecalibacter</taxon>
    </lineage>
</organism>
<dbReference type="Pfam" id="PF02021">
    <property type="entry name" value="UPF0102"/>
    <property type="match status" value="1"/>
</dbReference>